<feature type="transmembrane region" description="Helical" evidence="1">
    <location>
        <begin position="29"/>
        <end position="51"/>
    </location>
</feature>
<dbReference type="RefSeq" id="WP_064040884.1">
    <property type="nucleotide sequence ID" value="NZ_LUUJ01000084.1"/>
</dbReference>
<dbReference type="Pfam" id="PF01882">
    <property type="entry name" value="DUF58"/>
    <property type="match status" value="1"/>
</dbReference>
<reference evidence="3 4" key="1">
    <citation type="submission" date="2016-03" db="EMBL/GenBank/DDBJ databases">
        <authorList>
            <person name="Ploux O."/>
        </authorList>
    </citation>
    <scope>NUCLEOTIDE SEQUENCE [LARGE SCALE GENOMIC DNA]</scope>
    <source>
        <strain evidence="3 4">R-45378</strain>
    </source>
</reference>
<name>A0A177NCE9_9GAMM</name>
<dbReference type="AlphaFoldDB" id="A0A177NCE9"/>
<evidence type="ECO:0000313" key="3">
    <source>
        <dbReference type="EMBL" id="OAI15123.1"/>
    </source>
</evidence>
<keyword evidence="1" id="KW-1133">Transmembrane helix</keyword>
<proteinExistence type="predicted"/>
<dbReference type="PANTHER" id="PTHR34351">
    <property type="entry name" value="SLR1927 PROTEIN-RELATED"/>
    <property type="match status" value="1"/>
</dbReference>
<feature type="domain" description="DUF58" evidence="2">
    <location>
        <begin position="205"/>
        <end position="378"/>
    </location>
</feature>
<dbReference type="OrthoDB" id="9812729at2"/>
<organism evidence="3 4">
    <name type="scientific">Methylomonas koyamae</name>
    <dbReference type="NCBI Taxonomy" id="702114"/>
    <lineage>
        <taxon>Bacteria</taxon>
        <taxon>Pseudomonadati</taxon>
        <taxon>Pseudomonadota</taxon>
        <taxon>Gammaproteobacteria</taxon>
        <taxon>Methylococcales</taxon>
        <taxon>Methylococcaceae</taxon>
        <taxon>Methylomonas</taxon>
    </lineage>
</organism>
<keyword evidence="1" id="KW-0472">Membrane</keyword>
<dbReference type="PANTHER" id="PTHR34351:SF2">
    <property type="entry name" value="DUF58 DOMAIN-CONTAINING PROTEIN"/>
    <property type="match status" value="1"/>
</dbReference>
<gene>
    <name evidence="3" type="ORF">A1507_14560</name>
</gene>
<evidence type="ECO:0000256" key="1">
    <source>
        <dbReference type="SAM" id="Phobius"/>
    </source>
</evidence>
<keyword evidence="1" id="KW-0812">Transmembrane</keyword>
<comment type="caution">
    <text evidence="3">The sequence shown here is derived from an EMBL/GenBank/DDBJ whole genome shotgun (WGS) entry which is preliminary data.</text>
</comment>
<dbReference type="InterPro" id="IPR002881">
    <property type="entry name" value="DUF58"/>
</dbReference>
<dbReference type="Proteomes" id="UP000077857">
    <property type="component" value="Unassembled WGS sequence"/>
</dbReference>
<sequence>MAIRRRFWILAGFALAAYAGAIAREQSLPWLLAALIGGGLLSGLLWPYLLLKRVAIRRIAPQRALEGDTVRFEFEVHNRGRLPRFMLELADRLPFVGAAEQAPGADTRLLGGIAYIPGGGRRRFELALQCEKRGFYRLGPVGLASSFPLGLAEVRIAGERTTQGFTIYPKLFPIQALALLGAPSQIHRGAYCLPEGAGAAEFAGLREYRSGDNPRHVHWPTTARMNELMVKEFEPLASACLYIALDLAKDANVGRGRHSTLEYAIRIAASVAGYACRQNIHSRLLGYGTQAVRFASGKGDLHFQNILDALAVADSDGRTPYAELLTDIALHCQRGETVVLLLSEPLHRDAATLQALALLRARGANLLAVTFDRDSFLPSGAGVDTAPRRRDLTLGLLEMGVPNLTVRKGDDLTEVFNP</sequence>
<evidence type="ECO:0000313" key="4">
    <source>
        <dbReference type="Proteomes" id="UP000077857"/>
    </source>
</evidence>
<evidence type="ECO:0000259" key="2">
    <source>
        <dbReference type="Pfam" id="PF01882"/>
    </source>
</evidence>
<accession>A0A177NCE9</accession>
<protein>
    <recommendedName>
        <fullName evidence="2">DUF58 domain-containing protein</fullName>
    </recommendedName>
</protein>
<dbReference type="EMBL" id="LUUJ01000084">
    <property type="protein sequence ID" value="OAI15123.1"/>
    <property type="molecule type" value="Genomic_DNA"/>
</dbReference>